<dbReference type="InterPro" id="IPR010987">
    <property type="entry name" value="Glutathione-S-Trfase_C-like"/>
</dbReference>
<dbReference type="Gene3D" id="3.40.30.10">
    <property type="entry name" value="Glutaredoxin"/>
    <property type="match status" value="1"/>
</dbReference>
<dbReference type="GO" id="GO:0005737">
    <property type="term" value="C:cytoplasm"/>
    <property type="evidence" value="ECO:0007669"/>
    <property type="project" value="UniProtKB-ARBA"/>
</dbReference>
<dbReference type="Gene3D" id="1.20.1050.10">
    <property type="match status" value="1"/>
</dbReference>
<gene>
    <name evidence="8" type="ORF">QR680_001146</name>
</gene>
<evidence type="ECO:0000313" key="8">
    <source>
        <dbReference type="EMBL" id="KAK0395159.1"/>
    </source>
</evidence>
<dbReference type="Pfam" id="PF14497">
    <property type="entry name" value="GST_C_3"/>
    <property type="match status" value="1"/>
</dbReference>
<dbReference type="GO" id="GO:0004364">
    <property type="term" value="F:glutathione transferase activity"/>
    <property type="evidence" value="ECO:0007669"/>
    <property type="project" value="UniProtKB-EC"/>
</dbReference>
<evidence type="ECO:0000256" key="3">
    <source>
        <dbReference type="ARBA" id="ARBA00038317"/>
    </source>
</evidence>
<dbReference type="InterPro" id="IPR004046">
    <property type="entry name" value="GST_C"/>
</dbReference>
<dbReference type="SUPFAM" id="SSF52833">
    <property type="entry name" value="Thioredoxin-like"/>
    <property type="match status" value="1"/>
</dbReference>
<dbReference type="SFLD" id="SFLDG00363">
    <property type="entry name" value="AMPS_(cytGST):_Alpha-__Mu-__Pi"/>
    <property type="match status" value="1"/>
</dbReference>
<dbReference type="SUPFAM" id="SSF47616">
    <property type="entry name" value="GST C-terminal domain-like"/>
    <property type="match status" value="1"/>
</dbReference>
<dbReference type="InterPro" id="IPR036249">
    <property type="entry name" value="Thioredoxin-like_sf"/>
</dbReference>
<dbReference type="Pfam" id="PF02798">
    <property type="entry name" value="GST_N"/>
    <property type="match status" value="1"/>
</dbReference>
<evidence type="ECO:0000313" key="9">
    <source>
        <dbReference type="Proteomes" id="UP001175271"/>
    </source>
</evidence>
<dbReference type="SFLD" id="SFLDS00019">
    <property type="entry name" value="Glutathione_Transferase_(cytos"/>
    <property type="match status" value="1"/>
</dbReference>
<dbReference type="InterPro" id="IPR004045">
    <property type="entry name" value="Glutathione_S-Trfase_N"/>
</dbReference>
<comment type="caution">
    <text evidence="8">The sequence shown here is derived from an EMBL/GenBank/DDBJ whole genome shotgun (WGS) entry which is preliminary data.</text>
</comment>
<feature type="domain" description="GST N-terminal" evidence="6">
    <location>
        <begin position="7"/>
        <end position="84"/>
    </location>
</feature>
<accession>A0AA39GXV7</accession>
<evidence type="ECO:0000256" key="5">
    <source>
        <dbReference type="ARBA" id="ARBA00078118"/>
    </source>
</evidence>
<dbReference type="PANTHER" id="PTHR11571">
    <property type="entry name" value="GLUTATHIONE S-TRANSFERASE"/>
    <property type="match status" value="1"/>
</dbReference>
<sequence length="211" mass="24344">MFYSEMSSYKLLYFDMRGMGEVIRLLFALADVPYEDQRLSREEWELLKPETLFGQLPILVVDGKMLPQSYAIYRYLSNEFGYAGKSAYERALVDSIADAQKDVFQHLLAYFMAKAGNSQGDPELIFEERVKPAIDTHFPLLVQRLKESGSGFFAESGITWVDLVVSEQLSTFRNFKPDALARYPELEQHIETVHSVPQIQKWHSIKPPSQY</sequence>
<dbReference type="PANTHER" id="PTHR11571:SF224">
    <property type="entry name" value="HEMATOPOIETIC PROSTAGLANDIN D SYNTHASE"/>
    <property type="match status" value="1"/>
</dbReference>
<dbReference type="GO" id="GO:0006749">
    <property type="term" value="P:glutathione metabolic process"/>
    <property type="evidence" value="ECO:0007669"/>
    <property type="project" value="TreeGrafter"/>
</dbReference>
<keyword evidence="2" id="KW-0808">Transferase</keyword>
<proteinExistence type="inferred from homology"/>
<dbReference type="CDD" id="cd03039">
    <property type="entry name" value="GST_N_Sigma_like"/>
    <property type="match status" value="1"/>
</dbReference>
<dbReference type="EC" id="2.5.1.18" evidence="1"/>
<feature type="domain" description="GST C-terminal" evidence="7">
    <location>
        <begin position="86"/>
        <end position="211"/>
    </location>
</feature>
<comment type="catalytic activity">
    <reaction evidence="4">
        <text>RX + glutathione = an S-substituted glutathione + a halide anion + H(+)</text>
        <dbReference type="Rhea" id="RHEA:16437"/>
        <dbReference type="ChEBI" id="CHEBI:15378"/>
        <dbReference type="ChEBI" id="CHEBI:16042"/>
        <dbReference type="ChEBI" id="CHEBI:17792"/>
        <dbReference type="ChEBI" id="CHEBI:57925"/>
        <dbReference type="ChEBI" id="CHEBI:90779"/>
        <dbReference type="EC" id="2.5.1.18"/>
    </reaction>
</comment>
<dbReference type="InterPro" id="IPR036282">
    <property type="entry name" value="Glutathione-S-Trfase_C_sf"/>
</dbReference>
<dbReference type="PROSITE" id="PS50404">
    <property type="entry name" value="GST_NTER"/>
    <property type="match status" value="1"/>
</dbReference>
<evidence type="ECO:0000259" key="7">
    <source>
        <dbReference type="PROSITE" id="PS50405"/>
    </source>
</evidence>
<dbReference type="FunFam" id="3.40.30.10:FF:000189">
    <property type="entry name" value="Glutathione S-Transferase"/>
    <property type="match status" value="1"/>
</dbReference>
<dbReference type="CDD" id="cd03192">
    <property type="entry name" value="GST_C_Sigma_like"/>
    <property type="match status" value="1"/>
</dbReference>
<name>A0AA39GXV7_9BILA</name>
<organism evidence="8 9">
    <name type="scientific">Steinernema hermaphroditum</name>
    <dbReference type="NCBI Taxonomy" id="289476"/>
    <lineage>
        <taxon>Eukaryota</taxon>
        <taxon>Metazoa</taxon>
        <taxon>Ecdysozoa</taxon>
        <taxon>Nematoda</taxon>
        <taxon>Chromadorea</taxon>
        <taxon>Rhabditida</taxon>
        <taxon>Tylenchina</taxon>
        <taxon>Panagrolaimomorpha</taxon>
        <taxon>Strongyloidoidea</taxon>
        <taxon>Steinernematidae</taxon>
        <taxon>Steinernema</taxon>
    </lineage>
</organism>
<evidence type="ECO:0000256" key="4">
    <source>
        <dbReference type="ARBA" id="ARBA00047960"/>
    </source>
</evidence>
<evidence type="ECO:0000256" key="2">
    <source>
        <dbReference type="ARBA" id="ARBA00022679"/>
    </source>
</evidence>
<protein>
    <recommendedName>
        <fullName evidence="1">glutathione transferase</fullName>
        <ecNumber evidence="1">2.5.1.18</ecNumber>
    </recommendedName>
    <alternativeName>
        <fullName evidence="5">GST class-sigma</fullName>
    </alternativeName>
</protein>
<dbReference type="Proteomes" id="UP001175271">
    <property type="component" value="Unassembled WGS sequence"/>
</dbReference>
<dbReference type="InterPro" id="IPR040079">
    <property type="entry name" value="Glutathione_S-Trfase"/>
</dbReference>
<reference evidence="8" key="1">
    <citation type="submission" date="2023-06" db="EMBL/GenBank/DDBJ databases">
        <title>Genomic analysis of the entomopathogenic nematode Steinernema hermaphroditum.</title>
        <authorList>
            <person name="Schwarz E.M."/>
            <person name="Heppert J.K."/>
            <person name="Baniya A."/>
            <person name="Schwartz H.T."/>
            <person name="Tan C.-H."/>
            <person name="Antoshechkin I."/>
            <person name="Sternberg P.W."/>
            <person name="Goodrich-Blair H."/>
            <person name="Dillman A.R."/>
        </authorList>
    </citation>
    <scope>NUCLEOTIDE SEQUENCE</scope>
    <source>
        <strain evidence="8">PS9179</strain>
        <tissue evidence="8">Whole animal</tissue>
    </source>
</reference>
<dbReference type="FunFam" id="1.20.1050.10:FF:000031">
    <property type="entry name" value="Glutathione S-Transferase"/>
    <property type="match status" value="1"/>
</dbReference>
<dbReference type="SFLD" id="SFLDG01205">
    <property type="entry name" value="AMPS.1"/>
    <property type="match status" value="1"/>
</dbReference>
<dbReference type="PROSITE" id="PS50405">
    <property type="entry name" value="GST_CTER"/>
    <property type="match status" value="1"/>
</dbReference>
<comment type="similarity">
    <text evidence="3">Belongs to the GST superfamily. Sigma family.</text>
</comment>
<dbReference type="InterPro" id="IPR050213">
    <property type="entry name" value="GST_superfamily"/>
</dbReference>
<evidence type="ECO:0000259" key="6">
    <source>
        <dbReference type="PROSITE" id="PS50404"/>
    </source>
</evidence>
<dbReference type="AlphaFoldDB" id="A0AA39GXV7"/>
<evidence type="ECO:0000256" key="1">
    <source>
        <dbReference type="ARBA" id="ARBA00012452"/>
    </source>
</evidence>
<keyword evidence="9" id="KW-1185">Reference proteome</keyword>
<dbReference type="EMBL" id="JAUCMV010000005">
    <property type="protein sequence ID" value="KAK0395159.1"/>
    <property type="molecule type" value="Genomic_DNA"/>
</dbReference>